<evidence type="ECO:0000313" key="2">
    <source>
        <dbReference type="Proteomes" id="UP001056120"/>
    </source>
</evidence>
<sequence length="67" mass="7572">MWSKFFYRFGFVGILATIASDLFLYIPLIKAKASGNPSQKALYGDALLRDKQYRRAIVSFLAQHIGS</sequence>
<name>A0ACB9HFY0_9ASTR</name>
<keyword evidence="2" id="KW-1185">Reference proteome</keyword>
<reference evidence="1 2" key="2">
    <citation type="journal article" date="2022" name="Mol. Ecol. Resour.">
        <title>The genomes of chicory, endive, great burdock and yacon provide insights into Asteraceae paleo-polyploidization history and plant inulin production.</title>
        <authorList>
            <person name="Fan W."/>
            <person name="Wang S."/>
            <person name="Wang H."/>
            <person name="Wang A."/>
            <person name="Jiang F."/>
            <person name="Liu H."/>
            <person name="Zhao H."/>
            <person name="Xu D."/>
            <person name="Zhang Y."/>
        </authorList>
    </citation>
    <scope>NUCLEOTIDE SEQUENCE [LARGE SCALE GENOMIC DNA]</scope>
    <source>
        <strain evidence="2">cv. Yunnan</strain>
        <tissue evidence="1">Leaves</tissue>
    </source>
</reference>
<gene>
    <name evidence="1" type="ORF">L1987_37124</name>
</gene>
<reference evidence="2" key="1">
    <citation type="journal article" date="2022" name="Mol. Ecol. Resour.">
        <title>The genomes of chicory, endive, great burdock and yacon provide insights into Asteraceae palaeo-polyploidization history and plant inulin production.</title>
        <authorList>
            <person name="Fan W."/>
            <person name="Wang S."/>
            <person name="Wang H."/>
            <person name="Wang A."/>
            <person name="Jiang F."/>
            <person name="Liu H."/>
            <person name="Zhao H."/>
            <person name="Xu D."/>
            <person name="Zhang Y."/>
        </authorList>
    </citation>
    <scope>NUCLEOTIDE SEQUENCE [LARGE SCALE GENOMIC DNA]</scope>
    <source>
        <strain evidence="2">cv. Yunnan</strain>
    </source>
</reference>
<proteinExistence type="predicted"/>
<comment type="caution">
    <text evidence="1">The sequence shown here is derived from an EMBL/GenBank/DDBJ whole genome shotgun (WGS) entry which is preliminary data.</text>
</comment>
<dbReference type="EMBL" id="CM042029">
    <property type="protein sequence ID" value="KAI3794492.1"/>
    <property type="molecule type" value="Genomic_DNA"/>
</dbReference>
<evidence type="ECO:0000313" key="1">
    <source>
        <dbReference type="EMBL" id="KAI3794492.1"/>
    </source>
</evidence>
<protein>
    <submittedName>
        <fullName evidence="1">Uncharacterized protein</fullName>
    </submittedName>
</protein>
<accession>A0ACB9HFY0</accession>
<dbReference type="Proteomes" id="UP001056120">
    <property type="component" value="Linkage Group LG12"/>
</dbReference>
<organism evidence="1 2">
    <name type="scientific">Smallanthus sonchifolius</name>
    <dbReference type="NCBI Taxonomy" id="185202"/>
    <lineage>
        <taxon>Eukaryota</taxon>
        <taxon>Viridiplantae</taxon>
        <taxon>Streptophyta</taxon>
        <taxon>Embryophyta</taxon>
        <taxon>Tracheophyta</taxon>
        <taxon>Spermatophyta</taxon>
        <taxon>Magnoliopsida</taxon>
        <taxon>eudicotyledons</taxon>
        <taxon>Gunneridae</taxon>
        <taxon>Pentapetalae</taxon>
        <taxon>asterids</taxon>
        <taxon>campanulids</taxon>
        <taxon>Asterales</taxon>
        <taxon>Asteraceae</taxon>
        <taxon>Asteroideae</taxon>
        <taxon>Heliantheae alliance</taxon>
        <taxon>Millerieae</taxon>
        <taxon>Smallanthus</taxon>
    </lineage>
</organism>